<organism evidence="1 2">
    <name type="scientific">Dioscorea alata</name>
    <name type="common">Purple yam</name>
    <dbReference type="NCBI Taxonomy" id="55571"/>
    <lineage>
        <taxon>Eukaryota</taxon>
        <taxon>Viridiplantae</taxon>
        <taxon>Streptophyta</taxon>
        <taxon>Embryophyta</taxon>
        <taxon>Tracheophyta</taxon>
        <taxon>Spermatophyta</taxon>
        <taxon>Magnoliopsida</taxon>
        <taxon>Liliopsida</taxon>
        <taxon>Dioscoreales</taxon>
        <taxon>Dioscoreaceae</taxon>
        <taxon>Dioscorea</taxon>
    </lineage>
</organism>
<reference evidence="2" key="1">
    <citation type="journal article" date="2022" name="Nat. Commun.">
        <title>Chromosome evolution and the genetic basis of agronomically important traits in greater yam.</title>
        <authorList>
            <person name="Bredeson J.V."/>
            <person name="Lyons J.B."/>
            <person name="Oniyinde I.O."/>
            <person name="Okereke N.R."/>
            <person name="Kolade O."/>
            <person name="Nnabue I."/>
            <person name="Nwadili C.O."/>
            <person name="Hribova E."/>
            <person name="Parker M."/>
            <person name="Nwogha J."/>
            <person name="Shu S."/>
            <person name="Carlson J."/>
            <person name="Kariba R."/>
            <person name="Muthemba S."/>
            <person name="Knop K."/>
            <person name="Barton G.J."/>
            <person name="Sherwood A.V."/>
            <person name="Lopez-Montes A."/>
            <person name="Asiedu R."/>
            <person name="Jamnadass R."/>
            <person name="Muchugi A."/>
            <person name="Goodstein D."/>
            <person name="Egesi C.N."/>
            <person name="Featherston J."/>
            <person name="Asfaw A."/>
            <person name="Simpson G.G."/>
            <person name="Dolezel J."/>
            <person name="Hendre P.S."/>
            <person name="Van Deynze A."/>
            <person name="Kumar P.L."/>
            <person name="Obidiegwu J.E."/>
            <person name="Bhattacharjee R."/>
            <person name="Rokhsar D.S."/>
        </authorList>
    </citation>
    <scope>NUCLEOTIDE SEQUENCE [LARGE SCALE GENOMIC DNA]</scope>
    <source>
        <strain evidence="2">cv. TDa95/00328</strain>
    </source>
</reference>
<sequence>MRSITIGFLCMLGILNFFILFPPCYFSPSPFSFPNWWWDHSCAIIYFWPKLFIVGWVYVVMVDLHVCIHHVARMYKFFWLLIVTINSTNCVRAR</sequence>
<proteinExistence type="predicted"/>
<evidence type="ECO:0000313" key="2">
    <source>
        <dbReference type="Proteomes" id="UP000827976"/>
    </source>
</evidence>
<dbReference type="Proteomes" id="UP000827976">
    <property type="component" value="Chromosome 19"/>
</dbReference>
<accession>A0ACB7TY21</accession>
<dbReference type="EMBL" id="CM037029">
    <property type="protein sequence ID" value="KAH7652958.1"/>
    <property type="molecule type" value="Genomic_DNA"/>
</dbReference>
<comment type="caution">
    <text evidence="1">The sequence shown here is derived from an EMBL/GenBank/DDBJ whole genome shotgun (WGS) entry which is preliminary data.</text>
</comment>
<keyword evidence="2" id="KW-1185">Reference proteome</keyword>
<protein>
    <submittedName>
        <fullName evidence="1">Uncharacterized protein</fullName>
    </submittedName>
</protein>
<evidence type="ECO:0000313" key="1">
    <source>
        <dbReference type="EMBL" id="KAH7652958.1"/>
    </source>
</evidence>
<gene>
    <name evidence="1" type="ORF">IHE45_19G051900</name>
</gene>
<name>A0ACB7TY21_DIOAL</name>